<accession>A0A1S1JHU5</accession>
<feature type="region of interest" description="Disordered" evidence="1">
    <location>
        <begin position="820"/>
        <end position="842"/>
    </location>
</feature>
<feature type="compositionally biased region" description="Basic and acidic residues" evidence="1">
    <location>
        <begin position="828"/>
        <end position="839"/>
    </location>
</feature>
<proteinExistence type="predicted"/>
<sequence>MGNHIPPLSKRRKNLVFSEDGSVWCNYLLTGLNVNSYRPETAAAAQDSHELLLTALSEIPTDDILLAGPRVRVDPLSTHRRITGGIPDWEPDRYRHLEHLINEFYQRMVSGEFVEFDRVYWLSISQPSRRTISERMVSTLVETDPHEGLDWADLGDFEKRCFTAIPPEFRPVRTVPELVDWYFERATTRGLTVPILPPPRSGAVTPTERAYPEVVFDEAAEATALYSTFLRDLDAGRDYTKKLSKIDRKTSLFKRFRTLSAGTVMAISHPGKARIAELPDGVTSYQSLFGIARYPARFTDQVSSFTYLVDQAIGGDADFALRLRFSQDLVDTKSVSDTERDLVSEGEANSADEFEAYDYDKRRAELRRFHDAIRAEPGPRGMQVAAIFAFGSSDLDELTGRVAALQQRFRSNGFTPLLPVGGQKELWTMMMPGSRRTRLGNDLLQTTTARLFSGAMPIRRSFAGDAVGIPIAINKENANGQIILLDILGATERGNGSIALTGAQGRGKSNLMKLILLFVTLLNRYSTVVDHSKHGEWAVFARQIARTQVVNAATGDSPGGPVSMDFLKCLPSPLAETAMMAHYLPLFGFETKSPEGAYFAKVLNPLFRNPRGINSTRKLMGFLKSTGDAEARALSLNFEHWAALPYTRAFIDPPERGHGDMGLPPFDNLADLAARMQSGSTPYSTVFRTHELPVYRGENPDNATDLNKWSASVYGSIARMTAHRFAQIRGTCVFFGDEISFLKGNEDVVELLVRSPDRTARKDANFGVFGSQHGEDFDHNYAMIEKKAALGQKVAGNARAALKHMDMPILDSLINMMVTQTSPPDPDDNTRTRAGREGEGWWNDGNSNIVRVQFLPILSASLARFADTRSSKMIRETDLDADPRTPRGVA</sequence>
<organism evidence="2 3">
    <name type="scientific">Mycobacterium syngnathidarum</name>
    <dbReference type="NCBI Taxonomy" id="1908205"/>
    <lineage>
        <taxon>Bacteria</taxon>
        <taxon>Bacillati</taxon>
        <taxon>Actinomycetota</taxon>
        <taxon>Actinomycetes</taxon>
        <taxon>Mycobacteriales</taxon>
        <taxon>Mycobacteriaceae</taxon>
        <taxon>Mycobacterium</taxon>
    </lineage>
</organism>
<dbReference type="AlphaFoldDB" id="A0A1S1JHU5"/>
<dbReference type="STRING" id="1908205.BKG60_04635"/>
<comment type="caution">
    <text evidence="2">The sequence shown here is derived from an EMBL/GenBank/DDBJ whole genome shotgun (WGS) entry which is preliminary data.</text>
</comment>
<evidence type="ECO:0000313" key="2">
    <source>
        <dbReference type="EMBL" id="OHT83431.1"/>
    </source>
</evidence>
<keyword evidence="3" id="KW-1185">Reference proteome</keyword>
<reference evidence="2 3" key="1">
    <citation type="submission" date="2016-10" db="EMBL/GenBank/DDBJ databases">
        <title>Evaluation of Human, Animal and Environmental Mycobacterium chelonae Isolates by Core Genome Phylogenomic Analysis, Targeted Gene Comparison, and Anti-microbial Susceptibility Patterns: A Tale of Mistaken Identities.</title>
        <authorList>
            <person name="Fogelson S.B."/>
            <person name="Camus A.C."/>
            <person name="Lorenz W."/>
            <person name="Vasireddy R."/>
            <person name="Vasireddy S."/>
            <person name="Smith T."/>
            <person name="Brown-Elliott B.A."/>
            <person name="Wallace R.J.Jr."/>
            <person name="Hasan N.A."/>
            <person name="Reischl U."/>
            <person name="Sanchez S."/>
        </authorList>
    </citation>
    <scope>NUCLEOTIDE SEQUENCE [LARGE SCALE GENOMIC DNA]</scope>
    <source>
        <strain evidence="2 3">24999</strain>
    </source>
</reference>
<dbReference type="RefSeq" id="WP_070947097.1">
    <property type="nucleotide sequence ID" value="NZ_MLHV01000047.1"/>
</dbReference>
<evidence type="ECO:0000256" key="1">
    <source>
        <dbReference type="SAM" id="MobiDB-lite"/>
    </source>
</evidence>
<dbReference type="InterPro" id="IPR027417">
    <property type="entry name" value="P-loop_NTPase"/>
</dbReference>
<name>A0A1S1JHU5_9MYCO</name>
<dbReference type="OrthoDB" id="4647520at2"/>
<dbReference type="EMBL" id="MLHV01000047">
    <property type="protein sequence ID" value="OHT83431.1"/>
    <property type="molecule type" value="Genomic_DNA"/>
</dbReference>
<protein>
    <submittedName>
        <fullName evidence="2">AAA family ATPase</fullName>
    </submittedName>
</protein>
<dbReference type="SUPFAM" id="SSF52540">
    <property type="entry name" value="P-loop containing nucleoside triphosphate hydrolases"/>
    <property type="match status" value="1"/>
</dbReference>
<dbReference type="Proteomes" id="UP000179636">
    <property type="component" value="Unassembled WGS sequence"/>
</dbReference>
<gene>
    <name evidence="2" type="ORF">BKG61_28755</name>
</gene>
<evidence type="ECO:0000313" key="3">
    <source>
        <dbReference type="Proteomes" id="UP000179636"/>
    </source>
</evidence>